<dbReference type="Gene3D" id="2.40.50.140">
    <property type="entry name" value="Nucleic acid-binding proteins"/>
    <property type="match status" value="1"/>
</dbReference>
<dbReference type="Proteomes" id="UP000235145">
    <property type="component" value="Unassembled WGS sequence"/>
</dbReference>
<comment type="caution">
    <text evidence="2">The sequence shown here is derived from an EMBL/GenBank/DDBJ whole genome shotgun (WGS) entry which is preliminary data.</text>
</comment>
<feature type="region of interest" description="Disordered" evidence="1">
    <location>
        <begin position="77"/>
        <end position="98"/>
    </location>
</feature>
<name>A0A9R1W1J4_LACSA</name>
<reference evidence="2 3" key="1">
    <citation type="journal article" date="2017" name="Nat. Commun.">
        <title>Genome assembly with in vitro proximity ligation data and whole-genome triplication in lettuce.</title>
        <authorList>
            <person name="Reyes-Chin-Wo S."/>
            <person name="Wang Z."/>
            <person name="Yang X."/>
            <person name="Kozik A."/>
            <person name="Arikit S."/>
            <person name="Song C."/>
            <person name="Xia L."/>
            <person name="Froenicke L."/>
            <person name="Lavelle D.O."/>
            <person name="Truco M.J."/>
            <person name="Xia R."/>
            <person name="Zhu S."/>
            <person name="Xu C."/>
            <person name="Xu H."/>
            <person name="Xu X."/>
            <person name="Cox K."/>
            <person name="Korf I."/>
            <person name="Meyers B.C."/>
            <person name="Michelmore R.W."/>
        </authorList>
    </citation>
    <scope>NUCLEOTIDE SEQUENCE [LARGE SCALE GENOMIC DNA]</scope>
    <source>
        <strain evidence="3">cv. Salinas</strain>
        <tissue evidence="2">Seedlings</tissue>
    </source>
</reference>
<evidence type="ECO:0008006" key="4">
    <source>
        <dbReference type="Google" id="ProtNLM"/>
    </source>
</evidence>
<keyword evidence="3" id="KW-1185">Reference proteome</keyword>
<proteinExistence type="predicted"/>
<feature type="compositionally biased region" description="Basic and acidic residues" evidence="1">
    <location>
        <begin position="77"/>
        <end position="91"/>
    </location>
</feature>
<evidence type="ECO:0000313" key="2">
    <source>
        <dbReference type="EMBL" id="KAJ0216680.1"/>
    </source>
</evidence>
<dbReference type="GO" id="GO:0019843">
    <property type="term" value="F:rRNA binding"/>
    <property type="evidence" value="ECO:0000318"/>
    <property type="project" value="GO_Central"/>
</dbReference>
<evidence type="ECO:0000256" key="1">
    <source>
        <dbReference type="SAM" id="MobiDB-lite"/>
    </source>
</evidence>
<dbReference type="EMBL" id="NBSK02000003">
    <property type="protein sequence ID" value="KAJ0216680.1"/>
    <property type="molecule type" value="Genomic_DNA"/>
</dbReference>
<sequence length="635" mass="72124">MVTLFLTTATISSASKFTIPSYINPNNSRNLPFPLRQQKKLVIFAAQDDNKLGNWGQIELKLGKLIGENPELALAKIKDRKSNPDHQEGKRPVAKHPNTCRHPNVILWKATTFEEDGLETNMPSNLSFKPNLSLKMGKEDDKERFSDMILVRNPEPLMKNDEVNSTNDIINESTYQTEKDVSIQQKCESNLDQAFGDFNQSRSDIDDTDNSSRNHGITFHTRHVAVAIDLDPSHEISGNVADDSVSKVSSDATLQRPPKRLDQSVKEMSNIGGKITRIKNQIPNAGTSENLPSIPFSKECEDMDWKRAEDMIKTTGRGVVELINCSTRGFIVSFGSLIGFLPYRNLATKWKFLAFESWLRRKGLDPSTYRKSLGIIGSYDDTSKTETPDQTIDSEKIEGEISQDMKLEDLLTIYDQEKLEYLSTFVGQKIKVNVILADRESRKLIFSVKPKEKEESIQRKRNLMVEGVAAMIHQTEVSWDATLNPSFKIGQVLKAKVHQLDLLLERIYLSLKEITPDPLTKSLEAILDHHADATLDCKLEADQPQPEEEIEYWDDLEFLIKELQQYQGIELVTKGRFFLSPGLTSTFQVYMASMFKDQYKLLARAGDKVQEVVVQTWLGTEEMKHAILMCTKRVE</sequence>
<dbReference type="PANTHER" id="PTHR47600:SF2">
    <property type="entry name" value="NUCLEIC ACID-BINDING, RNA-BINDING DOMAIN, S1"/>
    <property type="match status" value="1"/>
</dbReference>
<organism evidence="2 3">
    <name type="scientific">Lactuca sativa</name>
    <name type="common">Garden lettuce</name>
    <dbReference type="NCBI Taxonomy" id="4236"/>
    <lineage>
        <taxon>Eukaryota</taxon>
        <taxon>Viridiplantae</taxon>
        <taxon>Streptophyta</taxon>
        <taxon>Embryophyta</taxon>
        <taxon>Tracheophyta</taxon>
        <taxon>Spermatophyta</taxon>
        <taxon>Magnoliopsida</taxon>
        <taxon>eudicotyledons</taxon>
        <taxon>Gunneridae</taxon>
        <taxon>Pentapetalae</taxon>
        <taxon>asterids</taxon>
        <taxon>campanulids</taxon>
        <taxon>Asterales</taxon>
        <taxon>Asteraceae</taxon>
        <taxon>Cichorioideae</taxon>
        <taxon>Cichorieae</taxon>
        <taxon>Lactucinae</taxon>
        <taxon>Lactuca</taxon>
    </lineage>
</organism>
<dbReference type="GO" id="GO:1901259">
    <property type="term" value="P:chloroplast rRNA processing"/>
    <property type="evidence" value="ECO:0000318"/>
    <property type="project" value="GO_Central"/>
</dbReference>
<dbReference type="Gramene" id="rna-gnl|WGS:NBSK|LSAT_3X7621_mrna">
    <property type="protein sequence ID" value="cds-PLY78998.1"/>
    <property type="gene ID" value="gene-LSAT_3X7621"/>
</dbReference>
<feature type="compositionally biased region" description="Low complexity" evidence="1">
    <location>
        <begin position="240"/>
        <end position="252"/>
    </location>
</feature>
<dbReference type="GO" id="GO:0009507">
    <property type="term" value="C:chloroplast"/>
    <property type="evidence" value="ECO:0000318"/>
    <property type="project" value="GO_Central"/>
</dbReference>
<evidence type="ECO:0000313" key="3">
    <source>
        <dbReference type="Proteomes" id="UP000235145"/>
    </source>
</evidence>
<dbReference type="PANTHER" id="PTHR47600">
    <property type="entry name" value="NUCLEIC ACID-BINDING, OB-FOLD-LIKE PROTEIN"/>
    <property type="match status" value="1"/>
</dbReference>
<accession>A0A9R1W1J4</accession>
<feature type="region of interest" description="Disordered" evidence="1">
    <location>
        <begin position="239"/>
        <end position="266"/>
    </location>
</feature>
<dbReference type="SUPFAM" id="SSF50249">
    <property type="entry name" value="Nucleic acid-binding proteins"/>
    <property type="match status" value="1"/>
</dbReference>
<dbReference type="InterPro" id="IPR012340">
    <property type="entry name" value="NA-bd_OB-fold"/>
</dbReference>
<protein>
    <recommendedName>
        <fullName evidence="4">S1 motif domain-containing protein</fullName>
    </recommendedName>
</protein>
<dbReference type="AlphaFoldDB" id="A0A9R1W1J4"/>
<gene>
    <name evidence="2" type="ORF">LSAT_V11C300104270</name>
</gene>